<dbReference type="GO" id="GO:0009245">
    <property type="term" value="P:lipid A biosynthetic process"/>
    <property type="evidence" value="ECO:0007669"/>
    <property type="project" value="UniProtKB-KW"/>
</dbReference>
<dbReference type="PANTHER" id="PTHR30272">
    <property type="entry name" value="3-HYDROXYACYL-[ACYL-CARRIER-PROTEIN] DEHYDRATASE"/>
    <property type="match status" value="1"/>
</dbReference>
<evidence type="ECO:0000256" key="4">
    <source>
        <dbReference type="ARBA" id="ARBA00022516"/>
    </source>
</evidence>
<evidence type="ECO:0000256" key="8">
    <source>
        <dbReference type="ARBA" id="ARBA00025049"/>
    </source>
</evidence>
<dbReference type="InterPro" id="IPR029069">
    <property type="entry name" value="HotDog_dom_sf"/>
</dbReference>
<dbReference type="InterPro" id="IPR013114">
    <property type="entry name" value="FabA_FabZ"/>
</dbReference>
<dbReference type="SUPFAM" id="SSF54637">
    <property type="entry name" value="Thioesterase/thiol ester dehydrase-isomerase"/>
    <property type="match status" value="1"/>
</dbReference>
<dbReference type="PANTHER" id="PTHR30272:SF1">
    <property type="entry name" value="3-HYDROXYACYL-[ACYL-CARRIER-PROTEIN] DEHYDRATASE"/>
    <property type="match status" value="1"/>
</dbReference>
<name>A0A1L4D4T0_9BACT</name>
<evidence type="ECO:0000313" key="10">
    <source>
        <dbReference type="Proteomes" id="UP000184731"/>
    </source>
</evidence>
<dbReference type="Proteomes" id="UP000184731">
    <property type="component" value="Chromosome"/>
</dbReference>
<proteinExistence type="predicted"/>
<evidence type="ECO:0000256" key="7">
    <source>
        <dbReference type="ARBA" id="ARBA00023239"/>
    </source>
</evidence>
<keyword evidence="5" id="KW-0441">Lipid A biosynthesis</keyword>
<evidence type="ECO:0000256" key="5">
    <source>
        <dbReference type="ARBA" id="ARBA00022556"/>
    </source>
</evidence>
<protein>
    <recommendedName>
        <fullName evidence="2">3-hydroxyacyl-[acyl-carrier-protein] dehydratase</fullName>
        <ecNumber evidence="2">4.2.1.59</ecNumber>
    </recommendedName>
</protein>
<dbReference type="GO" id="GO:0005737">
    <property type="term" value="C:cytoplasm"/>
    <property type="evidence" value="ECO:0007669"/>
    <property type="project" value="UniProtKB-SubCell"/>
</dbReference>
<dbReference type="Pfam" id="PF07977">
    <property type="entry name" value="FabA"/>
    <property type="match status" value="1"/>
</dbReference>
<keyword evidence="4" id="KW-0444">Lipid biosynthesis</keyword>
<keyword evidence="10" id="KW-1185">Reference proteome</keyword>
<comment type="function">
    <text evidence="8">Involved in unsaturated fatty acids biosynthesis. Catalyzes the dehydration of short chain beta-hydroxyacyl-ACPs and long chain saturated and unsaturated beta-hydroxyacyl-ACPs.</text>
</comment>
<dbReference type="EMBL" id="CP017834">
    <property type="protein sequence ID" value="APJ05199.1"/>
    <property type="molecule type" value="Genomic_DNA"/>
</dbReference>
<evidence type="ECO:0000256" key="1">
    <source>
        <dbReference type="ARBA" id="ARBA00004496"/>
    </source>
</evidence>
<keyword evidence="3" id="KW-0963">Cytoplasm</keyword>
<evidence type="ECO:0000313" key="9">
    <source>
        <dbReference type="EMBL" id="APJ05199.1"/>
    </source>
</evidence>
<dbReference type="EC" id="4.2.1.59" evidence="2"/>
<evidence type="ECO:0000256" key="3">
    <source>
        <dbReference type="ARBA" id="ARBA00022490"/>
    </source>
</evidence>
<keyword evidence="7" id="KW-0456">Lyase</keyword>
<reference evidence="9 10" key="1">
    <citation type="submission" date="2016-10" db="EMBL/GenBank/DDBJ databases">
        <title>Silvanigrella aquatica sp. nov., isolated from a freshwater lake located in the Black Forest, Germany, description of Silvanigrellaceae fam. nov., Silvanigrellales ord. nov., reclassification of the order Bdellovibrionales in the class Oligoflexia, reclassification of the families Bacteriovoracaceae and Halobacteriovoraceae in the new order Bacteriovoracales ord. nov., and reclassification of the family Pseudobacteriovoracaceae in the order Oligoflexiales.</title>
        <authorList>
            <person name="Hahn M.W."/>
            <person name="Schmidt J."/>
            <person name="Koll U."/>
            <person name="Rohde M."/>
            <person name="Verbag S."/>
            <person name="Pitt A."/>
            <person name="Nakai R."/>
            <person name="Naganuma T."/>
            <person name="Lang E."/>
        </authorList>
    </citation>
    <scope>NUCLEOTIDE SEQUENCE [LARGE SCALE GENOMIC DNA]</scope>
    <source>
        <strain evidence="9 10">MWH-Nonnen-W8red</strain>
    </source>
</reference>
<dbReference type="CDD" id="cd01288">
    <property type="entry name" value="FabZ"/>
    <property type="match status" value="1"/>
</dbReference>
<gene>
    <name evidence="9" type="ORF">AXG55_13355</name>
</gene>
<dbReference type="GO" id="GO:0016020">
    <property type="term" value="C:membrane"/>
    <property type="evidence" value="ECO:0007669"/>
    <property type="project" value="GOC"/>
</dbReference>
<keyword evidence="6" id="KW-0443">Lipid metabolism</keyword>
<dbReference type="KEGG" id="saqi:AXG55_13355"/>
<dbReference type="STRING" id="1915309.AXG55_13355"/>
<dbReference type="Gene3D" id="3.10.129.10">
    <property type="entry name" value="Hotdog Thioesterase"/>
    <property type="match status" value="1"/>
</dbReference>
<organism evidence="9 10">
    <name type="scientific">Silvanigrella aquatica</name>
    <dbReference type="NCBI Taxonomy" id="1915309"/>
    <lineage>
        <taxon>Bacteria</taxon>
        <taxon>Pseudomonadati</taxon>
        <taxon>Bdellovibrionota</taxon>
        <taxon>Oligoflexia</taxon>
        <taxon>Silvanigrellales</taxon>
        <taxon>Silvanigrellaceae</taxon>
        <taxon>Silvanigrella</taxon>
    </lineage>
</organism>
<dbReference type="GO" id="GO:0019171">
    <property type="term" value="F:(3R)-hydroxyacyl-[acyl-carrier-protein] dehydratase activity"/>
    <property type="evidence" value="ECO:0007669"/>
    <property type="project" value="UniProtKB-EC"/>
</dbReference>
<evidence type="ECO:0000256" key="6">
    <source>
        <dbReference type="ARBA" id="ARBA00023098"/>
    </source>
</evidence>
<evidence type="ECO:0000256" key="2">
    <source>
        <dbReference type="ARBA" id="ARBA00013167"/>
    </source>
</evidence>
<dbReference type="FunFam" id="3.10.129.10:FF:000001">
    <property type="entry name" value="3-hydroxyacyl-[acyl-carrier-protein] dehydratase FabZ"/>
    <property type="match status" value="1"/>
</dbReference>
<dbReference type="AlphaFoldDB" id="A0A1L4D4T0"/>
<sequence>MMNVEEIKKCIPHRSPLLLIEAVHELNIDKNIITSKLLTSDEPVFAGHFPNNPIYPGVYYLEAIAQSGAILSHISRSEKGIKDDNLGVLTSVDEVRFRRPGFPGDQIRYSVAIEKMRGPFVWLKGMAYINEEISVECKMSIAISPKKGLFK</sequence>
<comment type="subcellular location">
    <subcellularLocation>
        <location evidence="1">Cytoplasm</location>
    </subcellularLocation>
</comment>
<dbReference type="NCBIfam" id="NF000582">
    <property type="entry name" value="PRK00006.1"/>
    <property type="match status" value="1"/>
</dbReference>
<accession>A0A1L4D4T0</accession>